<accession>A0A165CEX9</accession>
<evidence type="ECO:0000256" key="3">
    <source>
        <dbReference type="ARBA" id="ARBA00023121"/>
    </source>
</evidence>
<evidence type="ECO:0000256" key="1">
    <source>
        <dbReference type="ARBA" id="ARBA00022737"/>
    </source>
</evidence>
<dbReference type="Gene3D" id="1.20.80.10">
    <property type="match status" value="1"/>
</dbReference>
<evidence type="ECO:0000256" key="5">
    <source>
        <dbReference type="SAM" id="MobiDB-lite"/>
    </source>
</evidence>
<dbReference type="InParanoid" id="A0A165CEX9"/>
<dbReference type="EMBL" id="KV424152">
    <property type="protein sequence ID" value="KZT50682.1"/>
    <property type="molecule type" value="Genomic_DNA"/>
</dbReference>
<reference evidence="7 8" key="1">
    <citation type="journal article" date="2016" name="Mol. Biol. Evol.">
        <title>Comparative Genomics of Early-Diverging Mushroom-Forming Fungi Provides Insights into the Origins of Lignocellulose Decay Capabilities.</title>
        <authorList>
            <person name="Nagy L.G."/>
            <person name="Riley R."/>
            <person name="Tritt A."/>
            <person name="Adam C."/>
            <person name="Daum C."/>
            <person name="Floudas D."/>
            <person name="Sun H."/>
            <person name="Yadav J.S."/>
            <person name="Pangilinan J."/>
            <person name="Larsson K.H."/>
            <person name="Matsuura K."/>
            <person name="Barry K."/>
            <person name="Labutti K."/>
            <person name="Kuo R."/>
            <person name="Ohm R.A."/>
            <person name="Bhattacharya S.S."/>
            <person name="Shirouzu T."/>
            <person name="Yoshinaga Y."/>
            <person name="Martin F.M."/>
            <person name="Grigoriev I.V."/>
            <person name="Hibbett D.S."/>
        </authorList>
    </citation>
    <scope>NUCLEOTIDE SEQUENCE [LARGE SCALE GENOMIC DNA]</scope>
    <source>
        <strain evidence="7 8">HHB12733</strain>
    </source>
</reference>
<feature type="repeat" description="ANK" evidence="4">
    <location>
        <begin position="176"/>
        <end position="208"/>
    </location>
</feature>
<organism evidence="7 8">
    <name type="scientific">Calocera cornea HHB12733</name>
    <dbReference type="NCBI Taxonomy" id="1353952"/>
    <lineage>
        <taxon>Eukaryota</taxon>
        <taxon>Fungi</taxon>
        <taxon>Dikarya</taxon>
        <taxon>Basidiomycota</taxon>
        <taxon>Agaricomycotina</taxon>
        <taxon>Dacrymycetes</taxon>
        <taxon>Dacrymycetales</taxon>
        <taxon>Dacrymycetaceae</taxon>
        <taxon>Calocera</taxon>
    </lineage>
</organism>
<keyword evidence="2 4" id="KW-0040">ANK repeat</keyword>
<dbReference type="Proteomes" id="UP000076842">
    <property type="component" value="Unassembled WGS sequence"/>
</dbReference>
<dbReference type="Gene3D" id="1.25.40.20">
    <property type="entry name" value="Ankyrin repeat-containing domain"/>
    <property type="match status" value="1"/>
</dbReference>
<dbReference type="InterPro" id="IPR014352">
    <property type="entry name" value="FERM/acyl-CoA-bd_prot_sf"/>
</dbReference>
<dbReference type="PRINTS" id="PR00689">
    <property type="entry name" value="ACOABINDINGP"/>
</dbReference>
<feature type="region of interest" description="Disordered" evidence="5">
    <location>
        <begin position="98"/>
        <end position="149"/>
    </location>
</feature>
<keyword evidence="8" id="KW-1185">Reference proteome</keyword>
<sequence length="243" mass="25986">TMTTYEPSPQFKAAAEYVATDPSLKKLGNETKLQLYGLFKMLTAARTPQGARPGMLSFEGRAKWDAWDKASKDFSGQPESAVEEKYLDICRSLGWKEGAGPAPKAEGEGEAGEERSSGGGGGGGGGMGVSVSQMLREDEEEHSREDNLQGAVVRNDLAQVRKCLEGGADVDSVDRYGFTALHLASDRGYKEIVQVLLDKGANVGIKDPDGETGISLAREAGHEEIVTLIQQVLLNHGEEGQDV</sequence>
<dbReference type="GO" id="GO:0000062">
    <property type="term" value="F:fatty-acyl-CoA binding"/>
    <property type="evidence" value="ECO:0007669"/>
    <property type="project" value="InterPro"/>
</dbReference>
<dbReference type="PANTHER" id="PTHR24119:SF0">
    <property type="entry name" value="ACYL-COA-BINDING DOMAIN-CONTAINING PROTEIN 6"/>
    <property type="match status" value="1"/>
</dbReference>
<dbReference type="Pfam" id="PF12796">
    <property type="entry name" value="Ank_2"/>
    <property type="match status" value="1"/>
</dbReference>
<gene>
    <name evidence="7" type="ORF">CALCODRAFT_444228</name>
</gene>
<dbReference type="SUPFAM" id="SSF48403">
    <property type="entry name" value="Ankyrin repeat"/>
    <property type="match status" value="1"/>
</dbReference>
<dbReference type="SMART" id="SM00248">
    <property type="entry name" value="ANK"/>
    <property type="match status" value="2"/>
</dbReference>
<dbReference type="PROSITE" id="PS50297">
    <property type="entry name" value="ANK_REP_REGION"/>
    <property type="match status" value="1"/>
</dbReference>
<dbReference type="SUPFAM" id="SSF47027">
    <property type="entry name" value="Acyl-CoA binding protein"/>
    <property type="match status" value="1"/>
</dbReference>
<evidence type="ECO:0000256" key="4">
    <source>
        <dbReference type="PROSITE-ProRule" id="PRU00023"/>
    </source>
</evidence>
<dbReference type="PROSITE" id="PS51228">
    <property type="entry name" value="ACB_2"/>
    <property type="match status" value="1"/>
</dbReference>
<keyword evidence="3" id="KW-0446">Lipid-binding</keyword>
<evidence type="ECO:0000313" key="8">
    <source>
        <dbReference type="Proteomes" id="UP000076842"/>
    </source>
</evidence>
<keyword evidence="1" id="KW-0677">Repeat</keyword>
<dbReference type="PANTHER" id="PTHR24119">
    <property type="entry name" value="ACYL-COA-BINDING DOMAIN-CONTAINING PROTEIN 6"/>
    <property type="match status" value="1"/>
</dbReference>
<dbReference type="InterPro" id="IPR035984">
    <property type="entry name" value="Acyl-CoA-binding_sf"/>
</dbReference>
<dbReference type="InterPro" id="IPR002110">
    <property type="entry name" value="Ankyrin_rpt"/>
</dbReference>
<feature type="domain" description="ACB" evidence="6">
    <location>
        <begin position="7"/>
        <end position="99"/>
    </location>
</feature>
<evidence type="ECO:0000256" key="2">
    <source>
        <dbReference type="ARBA" id="ARBA00023043"/>
    </source>
</evidence>
<feature type="non-terminal residue" evidence="7">
    <location>
        <position position="1"/>
    </location>
</feature>
<feature type="compositionally biased region" description="Gly residues" evidence="5">
    <location>
        <begin position="117"/>
        <end position="128"/>
    </location>
</feature>
<dbReference type="AlphaFoldDB" id="A0A165CEX9"/>
<name>A0A165CEX9_9BASI</name>
<dbReference type="InterPro" id="IPR000582">
    <property type="entry name" value="Acyl-CoA-binding_protein"/>
</dbReference>
<dbReference type="InterPro" id="IPR036770">
    <property type="entry name" value="Ankyrin_rpt-contain_sf"/>
</dbReference>
<evidence type="ECO:0000313" key="7">
    <source>
        <dbReference type="EMBL" id="KZT50682.1"/>
    </source>
</evidence>
<dbReference type="STRING" id="1353952.A0A165CEX9"/>
<protein>
    <submittedName>
        <fullName evidence="7">Ankyrin</fullName>
    </submittedName>
</protein>
<dbReference type="PROSITE" id="PS50088">
    <property type="entry name" value="ANK_REPEAT"/>
    <property type="match status" value="1"/>
</dbReference>
<dbReference type="Pfam" id="PF00887">
    <property type="entry name" value="ACBP"/>
    <property type="match status" value="1"/>
</dbReference>
<proteinExistence type="predicted"/>
<dbReference type="OrthoDB" id="341259at2759"/>
<evidence type="ECO:0000259" key="6">
    <source>
        <dbReference type="PROSITE" id="PS51228"/>
    </source>
</evidence>